<dbReference type="Pfam" id="PF00890">
    <property type="entry name" value="FAD_binding_2"/>
    <property type="match status" value="1"/>
</dbReference>
<dbReference type="AlphaFoldDB" id="A0A9R0Y1M0"/>
<evidence type="ECO:0000256" key="6">
    <source>
        <dbReference type="SAM" id="Phobius"/>
    </source>
</evidence>
<accession>A0A9R0Y1M0</accession>
<keyword evidence="6" id="KW-0472">Membrane</keyword>
<feature type="region of interest" description="Disordered" evidence="5">
    <location>
        <begin position="1"/>
        <end position="23"/>
    </location>
</feature>
<feature type="transmembrane region" description="Helical" evidence="6">
    <location>
        <begin position="150"/>
        <end position="169"/>
    </location>
</feature>
<evidence type="ECO:0000256" key="5">
    <source>
        <dbReference type="SAM" id="MobiDB-lite"/>
    </source>
</evidence>
<dbReference type="Proteomes" id="UP000324705">
    <property type="component" value="Chromosome 6A"/>
</dbReference>
<dbReference type="Gene3D" id="3.50.50.60">
    <property type="entry name" value="FAD/NAD(P)-binding domain"/>
    <property type="match status" value="2"/>
</dbReference>
<evidence type="ECO:0000256" key="3">
    <source>
        <dbReference type="ARBA" id="ARBA00022827"/>
    </source>
</evidence>
<keyword evidence="2" id="KW-0285">Flavoprotein</keyword>
<keyword evidence="6" id="KW-1133">Transmembrane helix</keyword>
<dbReference type="GO" id="GO:0016614">
    <property type="term" value="F:oxidoreductase activity, acting on CH-OH group of donors"/>
    <property type="evidence" value="ECO:0007669"/>
    <property type="project" value="InterPro"/>
</dbReference>
<gene>
    <name evidence="9" type="ORF">TRITD_6Av1G144640</name>
</gene>
<dbReference type="Pfam" id="PF05199">
    <property type="entry name" value="GMC_oxred_C"/>
    <property type="match status" value="1"/>
</dbReference>
<evidence type="ECO:0000256" key="1">
    <source>
        <dbReference type="ARBA" id="ARBA00010790"/>
    </source>
</evidence>
<evidence type="ECO:0000259" key="7">
    <source>
        <dbReference type="Pfam" id="PF00890"/>
    </source>
</evidence>
<dbReference type="InterPro" id="IPR007867">
    <property type="entry name" value="GMC_OxRtase_C"/>
</dbReference>
<name>A0A9R0Y1M0_TRITD</name>
<evidence type="ECO:0000313" key="10">
    <source>
        <dbReference type="Proteomes" id="UP000324705"/>
    </source>
</evidence>
<dbReference type="SUPFAM" id="SSF51905">
    <property type="entry name" value="FAD/NAD(P)-binding domain"/>
    <property type="match status" value="2"/>
</dbReference>
<proteinExistence type="inferred from homology"/>
<dbReference type="Gramene" id="TRITD6Av1G144640.2">
    <property type="protein sequence ID" value="TRITD6Av1G144640.2"/>
    <property type="gene ID" value="TRITD6Av1G144640"/>
</dbReference>
<keyword evidence="10" id="KW-1185">Reference proteome</keyword>
<sequence length="388" mass="42073">MEEDKKQRGRQGHPLLRGGGARTEPYTHGFSATQMMSLTAVCGALVPSLPPDAHHLAADKAVRDFFLASAADPPVPDEVAQLMSAMCLREALTLVRTVLWLLGTRLGTLALCGARCLSWSSPFVQRFAEMPVDRREDALRRWSRETMLPPLRLFFLLVKVFCLYVFYSWTDENSENPHWRAIGYSPATDEATEQEEQANTKRPLDDGVVETIHQTDASLPTSLAEKGLAVTEDASRNVCRIECDVVIVGSGCGGGVAAAVLAGAGHKVVVIEKGNYFTARDYTSIEGPSMSQLYEYGGFSKSENWSLCCTAHQMGSCRMGATAGDGAVDARGESWEAERLYVCDGSVLPSAVGVNPMITIQSVAYCLATGIAEQLKRDPSSGRNHSTD</sequence>
<evidence type="ECO:0000259" key="8">
    <source>
        <dbReference type="Pfam" id="PF05199"/>
    </source>
</evidence>
<reference evidence="9 10" key="1">
    <citation type="submission" date="2017-09" db="EMBL/GenBank/DDBJ databases">
        <authorList>
            <consortium name="International Durum Wheat Genome Sequencing Consortium (IDWGSC)"/>
            <person name="Milanesi L."/>
        </authorList>
    </citation>
    <scope>NUCLEOTIDE SEQUENCE [LARGE SCALE GENOMIC DNA]</scope>
    <source>
        <strain evidence="10">cv. Svevo</strain>
    </source>
</reference>
<evidence type="ECO:0000256" key="4">
    <source>
        <dbReference type="ARBA" id="ARBA00023002"/>
    </source>
</evidence>
<evidence type="ECO:0008006" key="11">
    <source>
        <dbReference type="Google" id="ProtNLM"/>
    </source>
</evidence>
<dbReference type="InterPro" id="IPR003953">
    <property type="entry name" value="FAD-dep_OxRdtase_2_FAD-bd"/>
</dbReference>
<protein>
    <recommendedName>
        <fullName evidence="11">Long-chain-alcohol oxidase</fullName>
    </recommendedName>
</protein>
<feature type="domain" description="FAD-dependent oxidoreductase 2 FAD-binding" evidence="7">
    <location>
        <begin position="244"/>
        <end position="277"/>
    </location>
</feature>
<evidence type="ECO:0000313" key="9">
    <source>
        <dbReference type="EMBL" id="VAI47100.1"/>
    </source>
</evidence>
<keyword evidence="3" id="KW-0274">FAD</keyword>
<evidence type="ECO:0000256" key="2">
    <source>
        <dbReference type="ARBA" id="ARBA00022630"/>
    </source>
</evidence>
<feature type="domain" description="Glucose-methanol-choline oxidoreductase C-terminal" evidence="8">
    <location>
        <begin position="309"/>
        <end position="364"/>
    </location>
</feature>
<dbReference type="PANTHER" id="PTHR46056">
    <property type="entry name" value="LONG-CHAIN-ALCOHOL OXIDASE"/>
    <property type="match status" value="1"/>
</dbReference>
<keyword evidence="6" id="KW-0812">Transmembrane</keyword>
<keyword evidence="4" id="KW-0560">Oxidoreductase</keyword>
<dbReference type="InterPro" id="IPR036188">
    <property type="entry name" value="FAD/NAD-bd_sf"/>
</dbReference>
<dbReference type="EMBL" id="LT934121">
    <property type="protein sequence ID" value="VAI47100.1"/>
    <property type="molecule type" value="Genomic_DNA"/>
</dbReference>
<organism evidence="9 10">
    <name type="scientific">Triticum turgidum subsp. durum</name>
    <name type="common">Durum wheat</name>
    <name type="synonym">Triticum durum</name>
    <dbReference type="NCBI Taxonomy" id="4567"/>
    <lineage>
        <taxon>Eukaryota</taxon>
        <taxon>Viridiplantae</taxon>
        <taxon>Streptophyta</taxon>
        <taxon>Embryophyta</taxon>
        <taxon>Tracheophyta</taxon>
        <taxon>Spermatophyta</taxon>
        <taxon>Magnoliopsida</taxon>
        <taxon>Liliopsida</taxon>
        <taxon>Poales</taxon>
        <taxon>Poaceae</taxon>
        <taxon>BOP clade</taxon>
        <taxon>Pooideae</taxon>
        <taxon>Triticodae</taxon>
        <taxon>Triticeae</taxon>
        <taxon>Triticinae</taxon>
        <taxon>Triticum</taxon>
    </lineage>
</organism>
<dbReference type="PANTHER" id="PTHR46056:SF12">
    <property type="entry name" value="LONG-CHAIN-ALCOHOL OXIDASE"/>
    <property type="match status" value="1"/>
</dbReference>
<comment type="similarity">
    <text evidence="1">Belongs to the GMC oxidoreductase family.</text>
</comment>